<reference evidence="1 2" key="1">
    <citation type="journal article" date="2013" name="Curr. Biol.">
        <title>The Genome of the Foraminiferan Reticulomyxa filosa.</title>
        <authorList>
            <person name="Glockner G."/>
            <person name="Hulsmann N."/>
            <person name="Schleicher M."/>
            <person name="Noegel A.A."/>
            <person name="Eichinger L."/>
            <person name="Gallinger C."/>
            <person name="Pawlowski J."/>
            <person name="Sierra R."/>
            <person name="Euteneuer U."/>
            <person name="Pillet L."/>
            <person name="Moustafa A."/>
            <person name="Platzer M."/>
            <person name="Groth M."/>
            <person name="Szafranski K."/>
            <person name="Schliwa M."/>
        </authorList>
    </citation>
    <scope>NUCLEOTIDE SEQUENCE [LARGE SCALE GENOMIC DNA]</scope>
</reference>
<dbReference type="InterPro" id="IPR029455">
    <property type="entry name" value="GHL15"/>
</dbReference>
<evidence type="ECO:0000313" key="1">
    <source>
        <dbReference type="EMBL" id="ETO14967.1"/>
    </source>
</evidence>
<protein>
    <submittedName>
        <fullName evidence="1">Uncharacterized protein</fullName>
    </submittedName>
</protein>
<gene>
    <name evidence="1" type="ORF">RFI_22402</name>
</gene>
<keyword evidence="2" id="KW-1185">Reference proteome</keyword>
<dbReference type="Proteomes" id="UP000023152">
    <property type="component" value="Unassembled WGS sequence"/>
</dbReference>
<proteinExistence type="predicted"/>
<evidence type="ECO:0000313" key="2">
    <source>
        <dbReference type="Proteomes" id="UP000023152"/>
    </source>
</evidence>
<dbReference type="EMBL" id="ASPP01019606">
    <property type="protein sequence ID" value="ETO14967.1"/>
    <property type="molecule type" value="Genomic_DNA"/>
</dbReference>
<organism evidence="1 2">
    <name type="scientific">Reticulomyxa filosa</name>
    <dbReference type="NCBI Taxonomy" id="46433"/>
    <lineage>
        <taxon>Eukaryota</taxon>
        <taxon>Sar</taxon>
        <taxon>Rhizaria</taxon>
        <taxon>Retaria</taxon>
        <taxon>Foraminifera</taxon>
        <taxon>Monothalamids</taxon>
        <taxon>Reticulomyxidae</taxon>
        <taxon>Reticulomyxa</taxon>
    </lineage>
</organism>
<accession>X6MNH1</accession>
<dbReference type="AlphaFoldDB" id="X6MNH1"/>
<sequence>MTWLQSQFNDYNKGVMFLNFGSPVPGVYGMSLEGFKPTESALLTLVEQVQFRQGNASRLALKVHGGYQFGCEGSSFQSVLAAFLIGASQYCWFTCSQGYYITDNIGWYPEYNYSLGPPIGDAVKVSDTYIREFASGTVAVFNASTGNGTVFWVDFYPTPNHFPLWLQNLLVKQHSIGINIFHVLQQTKQKSHLNAL</sequence>
<dbReference type="Pfam" id="PF14885">
    <property type="entry name" value="GHL15"/>
    <property type="match status" value="1"/>
</dbReference>
<name>X6MNH1_RETFI</name>
<comment type="caution">
    <text evidence="1">The sequence shown here is derived from an EMBL/GenBank/DDBJ whole genome shotgun (WGS) entry which is preliminary data.</text>
</comment>